<proteinExistence type="predicted"/>
<name>A0ABY2IEG5_9MICO</name>
<sequence length="121" mass="13189">MDISAESAQLISAEQLRRAARELAHSTRTVEHPGDSYELLGRLMNAQCLLGQVFEQLATWHAQTQDGIQYDGEDGRGAGQVAGVIRAELALRDAADLADKADDALMLALTANGVIRWYDYS</sequence>
<dbReference type="EMBL" id="SOFG01000011">
    <property type="protein sequence ID" value="TFB86890.1"/>
    <property type="molecule type" value="Genomic_DNA"/>
</dbReference>
<reference evidence="1 2" key="1">
    <citation type="submission" date="2019-03" db="EMBL/GenBank/DDBJ databases">
        <title>Genomics of glacier-inhabiting Cryobacterium strains.</title>
        <authorList>
            <person name="Liu Q."/>
            <person name="Xin Y.-H."/>
        </authorList>
    </citation>
    <scope>NUCLEOTIDE SEQUENCE [LARGE SCALE GENOMIC DNA]</scope>
    <source>
        <strain evidence="1 2">MDB2-B</strain>
    </source>
</reference>
<keyword evidence="2" id="KW-1185">Reference proteome</keyword>
<gene>
    <name evidence="1" type="ORF">E3O44_06910</name>
</gene>
<organism evidence="1 2">
    <name type="scientific">Cryobacterium algoricola</name>
    <dbReference type="NCBI Taxonomy" id="1259183"/>
    <lineage>
        <taxon>Bacteria</taxon>
        <taxon>Bacillati</taxon>
        <taxon>Actinomycetota</taxon>
        <taxon>Actinomycetes</taxon>
        <taxon>Micrococcales</taxon>
        <taxon>Microbacteriaceae</taxon>
        <taxon>Cryobacterium</taxon>
    </lineage>
</organism>
<dbReference type="Proteomes" id="UP000297608">
    <property type="component" value="Unassembled WGS sequence"/>
</dbReference>
<accession>A0ABY2IEG5</accession>
<protein>
    <submittedName>
        <fullName evidence="1">Uncharacterized protein</fullName>
    </submittedName>
</protein>
<evidence type="ECO:0000313" key="1">
    <source>
        <dbReference type="EMBL" id="TFB86890.1"/>
    </source>
</evidence>
<evidence type="ECO:0000313" key="2">
    <source>
        <dbReference type="Proteomes" id="UP000297608"/>
    </source>
</evidence>
<dbReference type="RefSeq" id="WP_134533868.1">
    <property type="nucleotide sequence ID" value="NZ_SOFG01000011.1"/>
</dbReference>
<comment type="caution">
    <text evidence="1">The sequence shown here is derived from an EMBL/GenBank/DDBJ whole genome shotgun (WGS) entry which is preliminary data.</text>
</comment>